<feature type="compositionally biased region" description="Low complexity" evidence="1">
    <location>
        <begin position="101"/>
        <end position="129"/>
    </location>
</feature>
<evidence type="ECO:0000313" key="3">
    <source>
        <dbReference type="EMBL" id="CEJ94666.1"/>
    </source>
</evidence>
<feature type="chain" id="PRO_5001979528" evidence="2">
    <location>
        <begin position="18"/>
        <end position="176"/>
    </location>
</feature>
<keyword evidence="4" id="KW-1185">Reference proteome</keyword>
<keyword evidence="2" id="KW-0732">Signal</keyword>
<feature type="region of interest" description="Disordered" evidence="1">
    <location>
        <begin position="99"/>
        <end position="159"/>
    </location>
</feature>
<evidence type="ECO:0000313" key="4">
    <source>
        <dbReference type="Proteomes" id="UP000039046"/>
    </source>
</evidence>
<evidence type="ECO:0000256" key="1">
    <source>
        <dbReference type="SAM" id="MobiDB-lite"/>
    </source>
</evidence>
<dbReference type="STRING" id="1531966.A0A0A1TCC1"/>
<feature type="signal peptide" evidence="2">
    <location>
        <begin position="1"/>
        <end position="17"/>
    </location>
</feature>
<dbReference type="EMBL" id="CDHN01000007">
    <property type="protein sequence ID" value="CEJ94666.1"/>
    <property type="molecule type" value="Genomic_DNA"/>
</dbReference>
<name>A0A0A1TCC1_9HYPO</name>
<dbReference type="Proteomes" id="UP000039046">
    <property type="component" value="Unassembled WGS sequence"/>
</dbReference>
<accession>A0A0A1TCC1</accession>
<protein>
    <submittedName>
        <fullName evidence="3">Uncharacterized protein</fullName>
    </submittedName>
</protein>
<dbReference type="OrthoDB" id="5426294at2759"/>
<sequence>MKSFAFAAVAVAALVAAEDSAADLCKSDGQTFCIASDIILRCSGPGVGQPGRCTPNLSGSFPPGGLASCYEAAKGDGKAACEKNCIVHADPVFTLPADKCTPSATQSATPSSTGTGNSTTTAQKPPASTEAEEEPCPTEWPTPNGNDTAVVPPTNAGSKNALSGAAIAGLVAAYFL</sequence>
<gene>
    <name evidence="3" type="ORF">VHEMI10183</name>
</gene>
<reference evidence="3 4" key="1">
    <citation type="journal article" date="2015" name="Genome Announc.">
        <title>Draft Genome Sequence and Gene Annotation of the Entomopathogenic Fungus Verticillium hemipterigenum.</title>
        <authorList>
            <person name="Horn F."/>
            <person name="Habel A."/>
            <person name="Scharf D.H."/>
            <person name="Dworschak J."/>
            <person name="Brakhage A.A."/>
            <person name="Guthke R."/>
            <person name="Hertweck C."/>
            <person name="Linde J."/>
        </authorList>
    </citation>
    <scope>NUCLEOTIDE SEQUENCE [LARGE SCALE GENOMIC DNA]</scope>
</reference>
<dbReference type="HOGENOM" id="CLU_1526228_0_0_1"/>
<evidence type="ECO:0000256" key="2">
    <source>
        <dbReference type="SAM" id="SignalP"/>
    </source>
</evidence>
<organism evidence="3 4">
    <name type="scientific">[Torrubiella] hemipterigena</name>
    <dbReference type="NCBI Taxonomy" id="1531966"/>
    <lineage>
        <taxon>Eukaryota</taxon>
        <taxon>Fungi</taxon>
        <taxon>Dikarya</taxon>
        <taxon>Ascomycota</taxon>
        <taxon>Pezizomycotina</taxon>
        <taxon>Sordariomycetes</taxon>
        <taxon>Hypocreomycetidae</taxon>
        <taxon>Hypocreales</taxon>
        <taxon>Clavicipitaceae</taxon>
        <taxon>Clavicipitaceae incertae sedis</taxon>
        <taxon>'Torrubiella' clade</taxon>
    </lineage>
</organism>
<dbReference type="AlphaFoldDB" id="A0A0A1TCC1"/>
<proteinExistence type="predicted"/>